<evidence type="ECO:0000256" key="1">
    <source>
        <dbReference type="ARBA" id="ARBA00007727"/>
    </source>
</evidence>
<organism evidence="3 4">
    <name type="scientific">Gossypium gossypioides</name>
    <name type="common">Mexican cotton</name>
    <name type="synonym">Selera gossypioides</name>
    <dbReference type="NCBI Taxonomy" id="34282"/>
    <lineage>
        <taxon>Eukaryota</taxon>
        <taxon>Viridiplantae</taxon>
        <taxon>Streptophyta</taxon>
        <taxon>Embryophyta</taxon>
        <taxon>Tracheophyta</taxon>
        <taxon>Spermatophyta</taxon>
        <taxon>Magnoliopsida</taxon>
        <taxon>eudicotyledons</taxon>
        <taxon>Gunneridae</taxon>
        <taxon>Pentapetalae</taxon>
        <taxon>rosids</taxon>
        <taxon>malvids</taxon>
        <taxon>Malvales</taxon>
        <taxon>Malvaceae</taxon>
        <taxon>Malvoideae</taxon>
        <taxon>Gossypium</taxon>
    </lineage>
</organism>
<dbReference type="AlphaFoldDB" id="A0A7J9BEN7"/>
<comment type="similarity">
    <text evidence="1">Belongs to the PC-esterase family. TBL subfamily.</text>
</comment>
<evidence type="ECO:0000313" key="3">
    <source>
        <dbReference type="EMBL" id="MBA0734189.1"/>
    </source>
</evidence>
<dbReference type="PANTHER" id="PTHR32285:SF22">
    <property type="entry name" value="PROTEIN TRICHOME BIREFRINGENCE"/>
    <property type="match status" value="1"/>
</dbReference>
<dbReference type="OrthoDB" id="630188at2759"/>
<accession>A0A7J9BEN7</accession>
<proteinExistence type="inferred from homology"/>
<keyword evidence="4" id="KW-1185">Reference proteome</keyword>
<reference evidence="3 4" key="1">
    <citation type="journal article" date="2019" name="Genome Biol. Evol.">
        <title>Insights into the evolution of the New World diploid cottons (Gossypium, subgenus Houzingenia) based on genome sequencing.</title>
        <authorList>
            <person name="Grover C.E."/>
            <person name="Arick M.A. 2nd"/>
            <person name="Thrash A."/>
            <person name="Conover J.L."/>
            <person name="Sanders W.S."/>
            <person name="Peterson D.G."/>
            <person name="Frelichowski J.E."/>
            <person name="Scheffler J.A."/>
            <person name="Scheffler B.E."/>
            <person name="Wendel J.F."/>
        </authorList>
    </citation>
    <scope>NUCLEOTIDE SEQUENCE [LARGE SCALE GENOMIC DNA]</scope>
    <source>
        <strain evidence="3">5</strain>
        <tissue evidence="3">Leaf</tissue>
    </source>
</reference>
<dbReference type="GO" id="GO:0016413">
    <property type="term" value="F:O-acetyltransferase activity"/>
    <property type="evidence" value="ECO:0007669"/>
    <property type="project" value="InterPro"/>
</dbReference>
<protein>
    <recommendedName>
        <fullName evidence="2">Trichome birefringence-like C-terminal domain-containing protein</fullName>
    </recommendedName>
</protein>
<name>A0A7J9BEN7_GOSGO</name>
<evidence type="ECO:0000313" key="4">
    <source>
        <dbReference type="Proteomes" id="UP000593579"/>
    </source>
</evidence>
<dbReference type="Pfam" id="PF13839">
    <property type="entry name" value="PC-Esterase"/>
    <property type="match status" value="1"/>
</dbReference>
<feature type="domain" description="Trichome birefringence-like C-terminal" evidence="2">
    <location>
        <begin position="4"/>
        <end position="231"/>
    </location>
</feature>
<dbReference type="Proteomes" id="UP000593579">
    <property type="component" value="Unassembled WGS sequence"/>
</dbReference>
<dbReference type="EMBL" id="JABEZY010000002">
    <property type="protein sequence ID" value="MBA0734189.1"/>
    <property type="molecule type" value="Genomic_DNA"/>
</dbReference>
<gene>
    <name evidence="3" type="ORF">Gogos_018132</name>
</gene>
<sequence>MPDRNRTKKNTLRLDLIGRSSEIYKSADILVFNTGHWWNHEKTSKGLVLDYIMCFYISHLTLDINACFWCGNYREDYYQEGDHVYEELNVVEAFRRALTTWCKWVDDNVNPSKTMVFFRGYSAIHFSGGQWNSGGVCDSEMEPIRNETLLRPYMPMMAVLESVLEGMKTHVTYLNITRLTDFRKDGHPSIYRRYHKHGITEKERTESVKYQDCSHWCLPGVPDTWNELLYSELLVKQYKMRQHQHKF</sequence>
<feature type="non-terminal residue" evidence="3">
    <location>
        <position position="247"/>
    </location>
</feature>
<dbReference type="InterPro" id="IPR029962">
    <property type="entry name" value="TBL"/>
</dbReference>
<dbReference type="PANTHER" id="PTHR32285">
    <property type="entry name" value="PROTEIN TRICHOME BIREFRINGENCE-LIKE 9-RELATED"/>
    <property type="match status" value="1"/>
</dbReference>
<evidence type="ECO:0000259" key="2">
    <source>
        <dbReference type="Pfam" id="PF13839"/>
    </source>
</evidence>
<comment type="caution">
    <text evidence="3">The sequence shown here is derived from an EMBL/GenBank/DDBJ whole genome shotgun (WGS) entry which is preliminary data.</text>
</comment>
<dbReference type="GO" id="GO:0005794">
    <property type="term" value="C:Golgi apparatus"/>
    <property type="evidence" value="ECO:0007669"/>
    <property type="project" value="TreeGrafter"/>
</dbReference>
<dbReference type="InterPro" id="IPR026057">
    <property type="entry name" value="TBL_C"/>
</dbReference>